<evidence type="ECO:0000256" key="11">
    <source>
        <dbReference type="ARBA" id="ARBA00023136"/>
    </source>
</evidence>
<dbReference type="InterPro" id="IPR011577">
    <property type="entry name" value="Cyt_b561_bac/Ni-Hgenase"/>
</dbReference>
<keyword evidence="5" id="KW-0349">Heme</keyword>
<dbReference type="Proteomes" id="UP000321121">
    <property type="component" value="Unassembled WGS sequence"/>
</dbReference>
<evidence type="ECO:0000256" key="5">
    <source>
        <dbReference type="ARBA" id="ARBA00022617"/>
    </source>
</evidence>
<protein>
    <submittedName>
        <fullName evidence="15">Cytochrome b</fullName>
    </submittedName>
</protein>
<dbReference type="Gene3D" id="1.20.950.20">
    <property type="entry name" value="Transmembrane di-heme cytochromes, Chain C"/>
    <property type="match status" value="1"/>
</dbReference>
<dbReference type="InterPro" id="IPR016174">
    <property type="entry name" value="Di-haem_cyt_TM"/>
</dbReference>
<dbReference type="SUPFAM" id="SSF81342">
    <property type="entry name" value="Transmembrane di-heme cytochromes"/>
    <property type="match status" value="1"/>
</dbReference>
<evidence type="ECO:0000313" key="15">
    <source>
        <dbReference type="EMBL" id="GEK72518.1"/>
    </source>
</evidence>
<organism evidence="15 16">
    <name type="scientific">Halomonas halophila</name>
    <dbReference type="NCBI Taxonomy" id="29573"/>
    <lineage>
        <taxon>Bacteria</taxon>
        <taxon>Pseudomonadati</taxon>
        <taxon>Pseudomonadota</taxon>
        <taxon>Gammaproteobacteria</taxon>
        <taxon>Oceanospirillales</taxon>
        <taxon>Halomonadaceae</taxon>
        <taxon>Halomonas</taxon>
    </lineage>
</organism>
<accession>A0ABQ0U1V4</accession>
<evidence type="ECO:0000256" key="3">
    <source>
        <dbReference type="ARBA" id="ARBA00022448"/>
    </source>
</evidence>
<evidence type="ECO:0000259" key="14">
    <source>
        <dbReference type="Pfam" id="PF01292"/>
    </source>
</evidence>
<keyword evidence="16" id="KW-1185">Reference proteome</keyword>
<keyword evidence="7" id="KW-0479">Metal-binding</keyword>
<dbReference type="EMBL" id="BJUS01000008">
    <property type="protein sequence ID" value="GEK72518.1"/>
    <property type="molecule type" value="Genomic_DNA"/>
</dbReference>
<feature type="transmembrane region" description="Helical" evidence="13">
    <location>
        <begin position="141"/>
        <end position="161"/>
    </location>
</feature>
<dbReference type="PANTHER" id="PTHR30529">
    <property type="entry name" value="CYTOCHROME B561"/>
    <property type="match status" value="1"/>
</dbReference>
<evidence type="ECO:0000256" key="12">
    <source>
        <dbReference type="ARBA" id="ARBA00037975"/>
    </source>
</evidence>
<keyword evidence="9 13" id="KW-1133">Transmembrane helix</keyword>
<evidence type="ECO:0000256" key="13">
    <source>
        <dbReference type="SAM" id="Phobius"/>
    </source>
</evidence>
<sequence>MWRNTSTGWGWTSILLHWLSALAFVGLFVLGWWMTGLGYYDAWYNLAPWWHRSLGMLVFAVTLGRLVWRAVQPTPSLPGSRLERLAAHVGHIALYALMLLVLVSGYLISTAEGAGIDVFGLFQVPALMTGLPNQASLAGTVHWYAALALMVLAGGHGLAAFKHHWVDRHDTLMRMLTPRYTRARRRGGSASH</sequence>
<evidence type="ECO:0000256" key="9">
    <source>
        <dbReference type="ARBA" id="ARBA00022989"/>
    </source>
</evidence>
<evidence type="ECO:0000313" key="16">
    <source>
        <dbReference type="Proteomes" id="UP000321121"/>
    </source>
</evidence>
<gene>
    <name evidence="15" type="ORF">HHA04nite_10620</name>
</gene>
<evidence type="ECO:0000256" key="2">
    <source>
        <dbReference type="ARBA" id="ARBA00004651"/>
    </source>
</evidence>
<dbReference type="Pfam" id="PF01292">
    <property type="entry name" value="Ni_hydr_CYTB"/>
    <property type="match status" value="1"/>
</dbReference>
<comment type="similarity">
    <text evidence="12">Belongs to the cytochrome b561 family.</text>
</comment>
<name>A0ABQ0U1V4_9GAMM</name>
<evidence type="ECO:0000256" key="6">
    <source>
        <dbReference type="ARBA" id="ARBA00022692"/>
    </source>
</evidence>
<proteinExistence type="inferred from homology"/>
<evidence type="ECO:0000256" key="10">
    <source>
        <dbReference type="ARBA" id="ARBA00023004"/>
    </source>
</evidence>
<dbReference type="InterPro" id="IPR052168">
    <property type="entry name" value="Cytochrome_b561_oxidase"/>
</dbReference>
<keyword evidence="10" id="KW-0408">Iron</keyword>
<keyword evidence="6 13" id="KW-0812">Transmembrane</keyword>
<keyword evidence="8" id="KW-0249">Electron transport</keyword>
<keyword evidence="4" id="KW-1003">Cell membrane</keyword>
<evidence type="ECO:0000256" key="8">
    <source>
        <dbReference type="ARBA" id="ARBA00022982"/>
    </source>
</evidence>
<evidence type="ECO:0000256" key="7">
    <source>
        <dbReference type="ARBA" id="ARBA00022723"/>
    </source>
</evidence>
<comment type="cofactor">
    <cofactor evidence="1">
        <name>heme b</name>
        <dbReference type="ChEBI" id="CHEBI:60344"/>
    </cofactor>
</comment>
<keyword evidence="3" id="KW-0813">Transport</keyword>
<feature type="transmembrane region" description="Helical" evidence="13">
    <location>
        <begin position="89"/>
        <end position="108"/>
    </location>
</feature>
<dbReference type="RefSeq" id="WP_035596049.1">
    <property type="nucleotide sequence ID" value="NZ_BJUS01000008.1"/>
</dbReference>
<evidence type="ECO:0000256" key="4">
    <source>
        <dbReference type="ARBA" id="ARBA00022475"/>
    </source>
</evidence>
<keyword evidence="11 13" id="KW-0472">Membrane</keyword>
<feature type="domain" description="Cytochrome b561 bacterial/Ni-hydrogenase" evidence="14">
    <location>
        <begin position="9"/>
        <end position="177"/>
    </location>
</feature>
<feature type="transmembrane region" description="Helical" evidence="13">
    <location>
        <begin position="12"/>
        <end position="34"/>
    </location>
</feature>
<comment type="subcellular location">
    <subcellularLocation>
        <location evidence="2">Cell membrane</location>
        <topology evidence="2">Multi-pass membrane protein</topology>
    </subcellularLocation>
</comment>
<dbReference type="PANTHER" id="PTHR30529:SF1">
    <property type="entry name" value="CYTOCHROME B561 HOMOLOG 2"/>
    <property type="match status" value="1"/>
</dbReference>
<evidence type="ECO:0000256" key="1">
    <source>
        <dbReference type="ARBA" id="ARBA00001970"/>
    </source>
</evidence>
<feature type="transmembrane region" description="Helical" evidence="13">
    <location>
        <begin position="49"/>
        <end position="68"/>
    </location>
</feature>
<reference evidence="15 16" key="1">
    <citation type="submission" date="2019-07" db="EMBL/GenBank/DDBJ databases">
        <title>Whole genome shotgun sequence of Halomonas halophila NBRC 102604.</title>
        <authorList>
            <person name="Hosoyama A."/>
            <person name="Uohara A."/>
            <person name="Ohji S."/>
            <person name="Ichikawa N."/>
        </authorList>
    </citation>
    <scope>NUCLEOTIDE SEQUENCE [LARGE SCALE GENOMIC DNA]</scope>
    <source>
        <strain evidence="15 16">NBRC 102604</strain>
    </source>
</reference>
<comment type="caution">
    <text evidence="15">The sequence shown here is derived from an EMBL/GenBank/DDBJ whole genome shotgun (WGS) entry which is preliminary data.</text>
</comment>